<feature type="transmembrane region" description="Helical" evidence="9">
    <location>
        <begin position="247"/>
        <end position="280"/>
    </location>
</feature>
<evidence type="ECO:0000313" key="10">
    <source>
        <dbReference type="EMBL" id="SDS13468.1"/>
    </source>
</evidence>
<evidence type="ECO:0000256" key="6">
    <source>
        <dbReference type="ARBA" id="ARBA00022989"/>
    </source>
</evidence>
<dbReference type="EMBL" id="LT629757">
    <property type="protein sequence ID" value="SDS13468.1"/>
    <property type="molecule type" value="Genomic_DNA"/>
</dbReference>
<name>A0A1H1PQP4_9ACTN</name>
<evidence type="ECO:0000256" key="5">
    <source>
        <dbReference type="ARBA" id="ARBA00022692"/>
    </source>
</evidence>
<feature type="transmembrane region" description="Helical" evidence="9">
    <location>
        <begin position="25"/>
        <end position="43"/>
    </location>
</feature>
<keyword evidence="3" id="KW-1003">Cell membrane</keyword>
<feature type="transmembrane region" description="Helical" evidence="9">
    <location>
        <begin position="200"/>
        <end position="222"/>
    </location>
</feature>
<keyword evidence="5 9" id="KW-0812">Transmembrane</keyword>
<dbReference type="GO" id="GO:0005886">
    <property type="term" value="C:plasma membrane"/>
    <property type="evidence" value="ECO:0007669"/>
    <property type="project" value="UniProtKB-SubCell"/>
</dbReference>
<evidence type="ECO:0000256" key="2">
    <source>
        <dbReference type="ARBA" id="ARBA00022448"/>
    </source>
</evidence>
<evidence type="ECO:0000256" key="4">
    <source>
        <dbReference type="ARBA" id="ARBA00022519"/>
    </source>
</evidence>
<proteinExistence type="inferred from homology"/>
<feature type="transmembrane region" description="Helical" evidence="9">
    <location>
        <begin position="159"/>
        <end position="180"/>
    </location>
</feature>
<feature type="transmembrane region" description="Helical" evidence="9">
    <location>
        <begin position="347"/>
        <end position="373"/>
    </location>
</feature>
<evidence type="ECO:0000256" key="1">
    <source>
        <dbReference type="ARBA" id="ARBA00004429"/>
    </source>
</evidence>
<accession>A0A1H1PQP4</accession>
<dbReference type="Pfam" id="PF04143">
    <property type="entry name" value="Sulf_transp"/>
    <property type="match status" value="1"/>
</dbReference>
<dbReference type="AlphaFoldDB" id="A0A1H1PQP4"/>
<evidence type="ECO:0000256" key="7">
    <source>
        <dbReference type="ARBA" id="ARBA00023136"/>
    </source>
</evidence>
<keyword evidence="11" id="KW-1185">Reference proteome</keyword>
<evidence type="ECO:0000313" key="11">
    <source>
        <dbReference type="Proteomes" id="UP000198859"/>
    </source>
</evidence>
<evidence type="ECO:0000256" key="8">
    <source>
        <dbReference type="ARBA" id="ARBA00035655"/>
    </source>
</evidence>
<keyword evidence="7 9" id="KW-0472">Membrane</keyword>
<comment type="subcellular location">
    <subcellularLocation>
        <location evidence="1">Cell inner membrane</location>
        <topology evidence="1">Multi-pass membrane protein</topology>
    </subcellularLocation>
</comment>
<feature type="transmembrane region" description="Helical" evidence="9">
    <location>
        <begin position="49"/>
        <end position="71"/>
    </location>
</feature>
<feature type="transmembrane region" description="Helical" evidence="9">
    <location>
        <begin position="92"/>
        <end position="111"/>
    </location>
</feature>
<keyword evidence="4" id="KW-0997">Cell inner membrane</keyword>
<dbReference type="PANTHER" id="PTHR30574:SF1">
    <property type="entry name" value="SULPHUR TRANSPORT DOMAIN-CONTAINING PROTEIN"/>
    <property type="match status" value="1"/>
</dbReference>
<dbReference type="RefSeq" id="WP_091727226.1">
    <property type="nucleotide sequence ID" value="NZ_LT629757.1"/>
</dbReference>
<dbReference type="InterPro" id="IPR007272">
    <property type="entry name" value="Sulf_transp_TsuA/YedE"/>
</dbReference>
<organism evidence="10 11">
    <name type="scientific">Nocardioides scoriae</name>
    <dbReference type="NCBI Taxonomy" id="642780"/>
    <lineage>
        <taxon>Bacteria</taxon>
        <taxon>Bacillati</taxon>
        <taxon>Actinomycetota</taxon>
        <taxon>Actinomycetes</taxon>
        <taxon>Propionibacteriales</taxon>
        <taxon>Nocardioidaceae</taxon>
        <taxon>Nocardioides</taxon>
    </lineage>
</organism>
<reference evidence="11" key="1">
    <citation type="submission" date="2016-10" db="EMBL/GenBank/DDBJ databases">
        <authorList>
            <person name="Varghese N."/>
            <person name="Submissions S."/>
        </authorList>
    </citation>
    <scope>NUCLEOTIDE SEQUENCE [LARGE SCALE GENOMIC DNA]</scope>
    <source>
        <strain evidence="11">DSM 22127</strain>
    </source>
</reference>
<comment type="similarity">
    <text evidence="8">Belongs to the TsuA/YedE (TC 9.B.102) family.</text>
</comment>
<feature type="transmembrane region" description="Helical" evidence="9">
    <location>
        <begin position="123"/>
        <end position="152"/>
    </location>
</feature>
<protein>
    <submittedName>
        <fullName evidence="10">Uncharacterized protein</fullName>
    </submittedName>
</protein>
<dbReference type="PANTHER" id="PTHR30574">
    <property type="entry name" value="INNER MEMBRANE PROTEIN YEDE"/>
    <property type="match status" value="1"/>
</dbReference>
<keyword evidence="6 9" id="KW-1133">Transmembrane helix</keyword>
<evidence type="ECO:0000256" key="3">
    <source>
        <dbReference type="ARBA" id="ARBA00022475"/>
    </source>
</evidence>
<keyword evidence="2" id="KW-0813">Transport</keyword>
<dbReference type="OrthoDB" id="9794165at2"/>
<evidence type="ECO:0000256" key="9">
    <source>
        <dbReference type="SAM" id="Phobius"/>
    </source>
</evidence>
<dbReference type="Proteomes" id="UP000198859">
    <property type="component" value="Chromosome I"/>
</dbReference>
<feature type="transmembrane region" description="Helical" evidence="9">
    <location>
        <begin position="321"/>
        <end position="340"/>
    </location>
</feature>
<feature type="transmembrane region" description="Helical" evidence="9">
    <location>
        <begin position="385"/>
        <end position="405"/>
    </location>
</feature>
<gene>
    <name evidence="10" type="ORF">SAMN04488570_1207</name>
</gene>
<sequence>MSTTPVRTPRVRPATEAEAARPPQLGIALGGVVAALALGLLVWQRSGQVPAVLFAIGTALGFVLFHSRFGFTSAWRQLVAVRQGAGLRAHMLMIAVAATLFAPILAVGTAWNGVPASPSLAPIGFGVVVGAFLFGVGMQLGGSCASGTLFAVGSGQTAILVTLGGFVAGSTLGALHFPFWTDDLPSLAPVSLATVQPFGYLGAWVITMAVVLVVVALTLVLGRRGQVPPVDRAPVARGLARAARGSWPLWVGALLLAGLNALTLWVSGGAWGVTFAFSLWGSKLLDALGVDVTSWTFWQDPVNAAKYQAGFLAEKTSVMDLGIILGALVASALAGAFVVHRRVPGRLALGAVVGGIMMGYGARIAFGCNIGAYFGGIASFSLHGWLWGVMALIGTVAGLALRPLFGLANPRPTDSVC</sequence>